<dbReference type="Pfam" id="PF00392">
    <property type="entry name" value="GntR"/>
    <property type="match status" value="1"/>
</dbReference>
<dbReference type="Proteomes" id="UP000482800">
    <property type="component" value="Unassembled WGS sequence"/>
</dbReference>
<dbReference type="InterPro" id="IPR000524">
    <property type="entry name" value="Tscrpt_reg_HTH_GntR"/>
</dbReference>
<accession>A0A6V8K7B8</accession>
<evidence type="ECO:0000256" key="1">
    <source>
        <dbReference type="ARBA" id="ARBA00022898"/>
    </source>
</evidence>
<reference evidence="6 7" key="1">
    <citation type="submission" date="2020-03" db="EMBL/GenBank/DDBJ databases">
        <title>Whole genome shotgun sequence of Phytohabitans houttuyneae NBRC 108639.</title>
        <authorList>
            <person name="Komaki H."/>
            <person name="Tamura T."/>
        </authorList>
    </citation>
    <scope>NUCLEOTIDE SEQUENCE [LARGE SCALE GENOMIC DNA]</scope>
    <source>
        <strain evidence="6 7">NBRC 108639</strain>
    </source>
</reference>
<evidence type="ECO:0000256" key="3">
    <source>
        <dbReference type="ARBA" id="ARBA00023125"/>
    </source>
</evidence>
<dbReference type="InterPro" id="IPR036390">
    <property type="entry name" value="WH_DNA-bd_sf"/>
</dbReference>
<dbReference type="Gene3D" id="1.10.10.10">
    <property type="entry name" value="Winged helix-like DNA-binding domain superfamily/Winged helix DNA-binding domain"/>
    <property type="match status" value="1"/>
</dbReference>
<keyword evidence="2" id="KW-0805">Transcription regulation</keyword>
<gene>
    <name evidence="6" type="ORF">Phou_020560</name>
</gene>
<sequence length="121" mass="12500">MESGVRTGELLSGAPLPAVRALADELGVSPGTVAKAYQVLRQRGVIETAGRNGTRIRPRPPVTATRAALRPLVPPGALDLSAGEPDRSLLPPLGPQLAVLAAQVGPRVGTRMPVSCPSWPT</sequence>
<evidence type="ECO:0000256" key="4">
    <source>
        <dbReference type="ARBA" id="ARBA00023163"/>
    </source>
</evidence>
<keyword evidence="4" id="KW-0804">Transcription</keyword>
<keyword evidence="1" id="KW-0663">Pyridoxal phosphate</keyword>
<comment type="caution">
    <text evidence="6">The sequence shown here is derived from an EMBL/GenBank/DDBJ whole genome shotgun (WGS) entry which is preliminary data.</text>
</comment>
<evidence type="ECO:0000313" key="7">
    <source>
        <dbReference type="Proteomes" id="UP000482800"/>
    </source>
</evidence>
<proteinExistence type="predicted"/>
<keyword evidence="3" id="KW-0238">DNA-binding</keyword>
<name>A0A6V8K7B8_9ACTN</name>
<keyword evidence="7" id="KW-1185">Reference proteome</keyword>
<evidence type="ECO:0000313" key="6">
    <source>
        <dbReference type="EMBL" id="GFJ77876.1"/>
    </source>
</evidence>
<feature type="domain" description="HTH gntR-type" evidence="5">
    <location>
        <begin position="1"/>
        <end position="59"/>
    </location>
</feature>
<dbReference type="GO" id="GO:0003677">
    <property type="term" value="F:DNA binding"/>
    <property type="evidence" value="ECO:0007669"/>
    <property type="project" value="UniProtKB-KW"/>
</dbReference>
<dbReference type="EMBL" id="BLPF01000001">
    <property type="protein sequence ID" value="GFJ77876.1"/>
    <property type="molecule type" value="Genomic_DNA"/>
</dbReference>
<dbReference type="SMART" id="SM00345">
    <property type="entry name" value="HTH_GNTR"/>
    <property type="match status" value="1"/>
</dbReference>
<dbReference type="GO" id="GO:0003700">
    <property type="term" value="F:DNA-binding transcription factor activity"/>
    <property type="evidence" value="ECO:0007669"/>
    <property type="project" value="InterPro"/>
</dbReference>
<evidence type="ECO:0000256" key="2">
    <source>
        <dbReference type="ARBA" id="ARBA00023015"/>
    </source>
</evidence>
<dbReference type="PROSITE" id="PS50949">
    <property type="entry name" value="HTH_GNTR"/>
    <property type="match status" value="1"/>
</dbReference>
<organism evidence="6 7">
    <name type="scientific">Phytohabitans houttuyneae</name>
    <dbReference type="NCBI Taxonomy" id="1076126"/>
    <lineage>
        <taxon>Bacteria</taxon>
        <taxon>Bacillati</taxon>
        <taxon>Actinomycetota</taxon>
        <taxon>Actinomycetes</taxon>
        <taxon>Micromonosporales</taxon>
        <taxon>Micromonosporaceae</taxon>
    </lineage>
</organism>
<dbReference type="PANTHER" id="PTHR46577:SF1">
    <property type="entry name" value="HTH-TYPE TRANSCRIPTIONAL REGULATORY PROTEIN GABR"/>
    <property type="match status" value="1"/>
</dbReference>
<protein>
    <recommendedName>
        <fullName evidence="5">HTH gntR-type domain-containing protein</fullName>
    </recommendedName>
</protein>
<reference evidence="6 7" key="2">
    <citation type="submission" date="2020-03" db="EMBL/GenBank/DDBJ databases">
        <authorList>
            <person name="Ichikawa N."/>
            <person name="Kimura A."/>
            <person name="Kitahashi Y."/>
            <person name="Uohara A."/>
        </authorList>
    </citation>
    <scope>NUCLEOTIDE SEQUENCE [LARGE SCALE GENOMIC DNA]</scope>
    <source>
        <strain evidence="6 7">NBRC 108639</strain>
    </source>
</reference>
<dbReference type="AlphaFoldDB" id="A0A6V8K7B8"/>
<dbReference type="PANTHER" id="PTHR46577">
    <property type="entry name" value="HTH-TYPE TRANSCRIPTIONAL REGULATORY PROTEIN GABR"/>
    <property type="match status" value="1"/>
</dbReference>
<dbReference type="SUPFAM" id="SSF46785">
    <property type="entry name" value="Winged helix' DNA-binding domain"/>
    <property type="match status" value="1"/>
</dbReference>
<dbReference type="InterPro" id="IPR036388">
    <property type="entry name" value="WH-like_DNA-bd_sf"/>
</dbReference>
<evidence type="ECO:0000259" key="5">
    <source>
        <dbReference type="PROSITE" id="PS50949"/>
    </source>
</evidence>
<dbReference type="InterPro" id="IPR051446">
    <property type="entry name" value="HTH_trans_reg/aminotransferase"/>
</dbReference>
<dbReference type="CDD" id="cd07377">
    <property type="entry name" value="WHTH_GntR"/>
    <property type="match status" value="1"/>
</dbReference>